<dbReference type="PANTHER" id="PTHR43033:SF1">
    <property type="entry name" value="TRNA(ILE)-LYSIDINE SYNTHASE-RELATED"/>
    <property type="match status" value="1"/>
</dbReference>
<dbReference type="InterPro" id="IPR012795">
    <property type="entry name" value="tRNA_Ile_lys_synt_N"/>
</dbReference>
<organism evidence="8 9">
    <name type="scientific">Tianweitania aestuarii</name>
    <dbReference type="NCBI Taxonomy" id="2814886"/>
    <lineage>
        <taxon>Bacteria</taxon>
        <taxon>Pseudomonadati</taxon>
        <taxon>Pseudomonadota</taxon>
        <taxon>Alphaproteobacteria</taxon>
        <taxon>Hyphomicrobiales</taxon>
        <taxon>Phyllobacteriaceae</taxon>
        <taxon>Tianweitania</taxon>
    </lineage>
</organism>
<dbReference type="Proteomes" id="UP001297272">
    <property type="component" value="Unassembled WGS sequence"/>
</dbReference>
<comment type="similarity">
    <text evidence="6">Belongs to the tRNA(Ile)-lysidine synthase family.</text>
</comment>
<evidence type="ECO:0000256" key="5">
    <source>
        <dbReference type="ARBA" id="ARBA00048539"/>
    </source>
</evidence>
<proteinExistence type="inferred from homology"/>
<evidence type="ECO:0000256" key="6">
    <source>
        <dbReference type="HAMAP-Rule" id="MF_01161"/>
    </source>
</evidence>
<evidence type="ECO:0000256" key="4">
    <source>
        <dbReference type="ARBA" id="ARBA00022840"/>
    </source>
</evidence>
<dbReference type="InterPro" id="IPR011063">
    <property type="entry name" value="TilS/TtcA_N"/>
</dbReference>
<dbReference type="Pfam" id="PF01171">
    <property type="entry name" value="ATP_bind_3"/>
    <property type="match status" value="1"/>
</dbReference>
<evidence type="ECO:0000259" key="7">
    <source>
        <dbReference type="Pfam" id="PF01171"/>
    </source>
</evidence>
<keyword evidence="1 6" id="KW-0436">Ligase</keyword>
<keyword evidence="6" id="KW-0963">Cytoplasm</keyword>
<comment type="caution">
    <text evidence="8">The sequence shown here is derived from an EMBL/GenBank/DDBJ whole genome shotgun (WGS) entry which is preliminary data.</text>
</comment>
<evidence type="ECO:0000256" key="1">
    <source>
        <dbReference type="ARBA" id="ARBA00022598"/>
    </source>
</evidence>
<dbReference type="InterPro" id="IPR014729">
    <property type="entry name" value="Rossmann-like_a/b/a_fold"/>
</dbReference>
<evidence type="ECO:0000313" key="9">
    <source>
        <dbReference type="Proteomes" id="UP001297272"/>
    </source>
</evidence>
<dbReference type="InterPro" id="IPR012094">
    <property type="entry name" value="tRNA_Ile_lys_synt"/>
</dbReference>
<comment type="function">
    <text evidence="6">Ligates lysine onto the cytidine present at position 34 of the AUA codon-specific tRNA(Ile) that contains the anticodon CAU, in an ATP-dependent manner. Cytidine is converted to lysidine, thus changing the amino acid specificity of the tRNA from methionine to isoleucine.</text>
</comment>
<dbReference type="NCBIfam" id="TIGR02432">
    <property type="entry name" value="lysidine_TilS_N"/>
    <property type="match status" value="1"/>
</dbReference>
<keyword evidence="3 6" id="KW-0547">Nucleotide-binding</keyword>
<reference evidence="8 9" key="1">
    <citation type="submission" date="2021-03" db="EMBL/GenBank/DDBJ databases">
        <title>Tianweitania aestuarii sp. nov., isolated from a tidal flat.</title>
        <authorList>
            <person name="Park S."/>
            <person name="Yoon J.-H."/>
        </authorList>
    </citation>
    <scope>NUCLEOTIDE SEQUENCE [LARGE SCALE GENOMIC DNA]</scope>
    <source>
        <strain evidence="8 9">BSSL-BM11</strain>
    </source>
</reference>
<comment type="domain">
    <text evidence="6">The N-terminal region contains the highly conserved SGGXDS motif, predicted to be a P-loop motif involved in ATP binding.</text>
</comment>
<dbReference type="GO" id="GO:0032267">
    <property type="term" value="F:tRNA(Ile)-lysidine synthase activity"/>
    <property type="evidence" value="ECO:0007669"/>
    <property type="project" value="UniProtKB-EC"/>
</dbReference>
<dbReference type="EMBL" id="JAFMNX010000006">
    <property type="protein sequence ID" value="MBS9722564.1"/>
    <property type="molecule type" value="Genomic_DNA"/>
</dbReference>
<comment type="catalytic activity">
    <reaction evidence="5 6">
        <text>cytidine(34) in tRNA(Ile2) + L-lysine + ATP = lysidine(34) in tRNA(Ile2) + AMP + diphosphate + H(+)</text>
        <dbReference type="Rhea" id="RHEA:43744"/>
        <dbReference type="Rhea" id="RHEA-COMP:10625"/>
        <dbReference type="Rhea" id="RHEA-COMP:10670"/>
        <dbReference type="ChEBI" id="CHEBI:15378"/>
        <dbReference type="ChEBI" id="CHEBI:30616"/>
        <dbReference type="ChEBI" id="CHEBI:32551"/>
        <dbReference type="ChEBI" id="CHEBI:33019"/>
        <dbReference type="ChEBI" id="CHEBI:82748"/>
        <dbReference type="ChEBI" id="CHEBI:83665"/>
        <dbReference type="ChEBI" id="CHEBI:456215"/>
        <dbReference type="EC" id="6.3.4.19"/>
    </reaction>
</comment>
<keyword evidence="4 6" id="KW-0067">ATP-binding</keyword>
<name>A0ABS5S238_9HYPH</name>
<evidence type="ECO:0000256" key="3">
    <source>
        <dbReference type="ARBA" id="ARBA00022741"/>
    </source>
</evidence>
<dbReference type="EC" id="6.3.4.19" evidence="6"/>
<keyword evidence="2 6" id="KW-0819">tRNA processing</keyword>
<feature type="binding site" evidence="6">
    <location>
        <begin position="34"/>
        <end position="39"/>
    </location>
    <ligand>
        <name>ATP</name>
        <dbReference type="ChEBI" id="CHEBI:30616"/>
    </ligand>
</feature>
<sequence length="379" mass="40834">MLNPTFASGSDLAPERLFGELGLFQRRSVLVAVSGGSDSLSLLTLLRSWFHEHGRRDALVAVTVDHRLRAEATDEARAVAAFCAERAIPHITKVWTGEKPQTGLAAAARAARYRLLIETAREIGTDVVLTGHTADDQAETVAMRAERSTGIGLAGMAAETLLDGSIWLLRPLLPVSRAALRAHLQGEGVSWIDDPSNSNPRSERVRVRAALTPDDRMRLVEQAGQAGAARRALAEEAAGLLVEHCAATDEAVMIAPGFFQAVDHDAAIHAFRLLLGVLGRQPHWPDLPRATLMFEQMSQPGFSGSLSGCVGRHRRAGISLRPERRGTGDHGTITTMFAHRVLRPIVPGFDLAAMRALAKILKAQDLPASPSSQHNAPFP</sequence>
<dbReference type="RefSeq" id="WP_213986213.1">
    <property type="nucleotide sequence ID" value="NZ_JAFMNX010000006.1"/>
</dbReference>
<dbReference type="HAMAP" id="MF_01161">
    <property type="entry name" value="tRNA_Ile_lys_synt"/>
    <property type="match status" value="1"/>
</dbReference>
<gene>
    <name evidence="6 8" type="primary">tilS</name>
    <name evidence="8" type="ORF">JYU29_17860</name>
</gene>
<dbReference type="CDD" id="cd01992">
    <property type="entry name" value="TilS_N"/>
    <property type="match status" value="1"/>
</dbReference>
<dbReference type="Gene3D" id="3.40.50.620">
    <property type="entry name" value="HUPs"/>
    <property type="match status" value="1"/>
</dbReference>
<feature type="domain" description="tRNA(Ile)-lysidine/2-thiocytidine synthase N-terminal" evidence="7">
    <location>
        <begin position="29"/>
        <end position="209"/>
    </location>
</feature>
<comment type="subcellular location">
    <subcellularLocation>
        <location evidence="6">Cytoplasm</location>
    </subcellularLocation>
</comment>
<evidence type="ECO:0000256" key="2">
    <source>
        <dbReference type="ARBA" id="ARBA00022694"/>
    </source>
</evidence>
<evidence type="ECO:0000313" key="8">
    <source>
        <dbReference type="EMBL" id="MBS9722564.1"/>
    </source>
</evidence>
<dbReference type="SUPFAM" id="SSF52402">
    <property type="entry name" value="Adenine nucleotide alpha hydrolases-like"/>
    <property type="match status" value="1"/>
</dbReference>
<dbReference type="PANTHER" id="PTHR43033">
    <property type="entry name" value="TRNA(ILE)-LYSIDINE SYNTHASE-RELATED"/>
    <property type="match status" value="1"/>
</dbReference>
<keyword evidence="9" id="KW-1185">Reference proteome</keyword>
<protein>
    <recommendedName>
        <fullName evidence="6">tRNA(Ile)-lysidine synthase</fullName>
        <ecNumber evidence="6">6.3.4.19</ecNumber>
    </recommendedName>
    <alternativeName>
        <fullName evidence="6">tRNA(Ile)-2-lysyl-cytidine synthase</fullName>
    </alternativeName>
    <alternativeName>
        <fullName evidence="6">tRNA(Ile)-lysidine synthetase</fullName>
    </alternativeName>
</protein>
<accession>A0ABS5S238</accession>